<evidence type="ECO:0000313" key="1">
    <source>
        <dbReference type="EMBL" id="QDU22641.1"/>
    </source>
</evidence>
<protein>
    <recommendedName>
        <fullName evidence="3">DUF1570 domain-containing protein</fullName>
    </recommendedName>
</protein>
<proteinExistence type="predicted"/>
<keyword evidence="2" id="KW-1185">Reference proteome</keyword>
<dbReference type="KEGG" id="uli:ETAA1_46240"/>
<dbReference type="RefSeq" id="WP_145242542.1">
    <property type="nucleotide sequence ID" value="NZ_CP036273.1"/>
</dbReference>
<accession>A0A517XYS6</accession>
<dbReference type="AlphaFoldDB" id="A0A517XYS6"/>
<name>A0A517XYS6_9BACT</name>
<dbReference type="EMBL" id="CP036273">
    <property type="protein sequence ID" value="QDU22641.1"/>
    <property type="molecule type" value="Genomic_DNA"/>
</dbReference>
<dbReference type="Proteomes" id="UP000319576">
    <property type="component" value="Chromosome"/>
</dbReference>
<evidence type="ECO:0000313" key="2">
    <source>
        <dbReference type="Proteomes" id="UP000319576"/>
    </source>
</evidence>
<reference evidence="1 2" key="1">
    <citation type="submission" date="2019-02" db="EMBL/GenBank/DDBJ databases">
        <title>Deep-cultivation of Planctomycetes and their phenomic and genomic characterization uncovers novel biology.</title>
        <authorList>
            <person name="Wiegand S."/>
            <person name="Jogler M."/>
            <person name="Boedeker C."/>
            <person name="Pinto D."/>
            <person name="Vollmers J."/>
            <person name="Rivas-Marin E."/>
            <person name="Kohn T."/>
            <person name="Peeters S.H."/>
            <person name="Heuer A."/>
            <person name="Rast P."/>
            <person name="Oberbeckmann S."/>
            <person name="Bunk B."/>
            <person name="Jeske O."/>
            <person name="Meyerdierks A."/>
            <person name="Storesund J.E."/>
            <person name="Kallscheuer N."/>
            <person name="Luecker S."/>
            <person name="Lage O.M."/>
            <person name="Pohl T."/>
            <person name="Merkel B.J."/>
            <person name="Hornburger P."/>
            <person name="Mueller R.-W."/>
            <person name="Bruemmer F."/>
            <person name="Labrenz M."/>
            <person name="Spormann A.M."/>
            <person name="Op den Camp H."/>
            <person name="Overmann J."/>
            <person name="Amann R."/>
            <person name="Jetten M.S.M."/>
            <person name="Mascher T."/>
            <person name="Medema M.H."/>
            <person name="Devos D.P."/>
            <person name="Kaster A.-K."/>
            <person name="Ovreas L."/>
            <person name="Rohde M."/>
            <person name="Galperin M.Y."/>
            <person name="Jogler C."/>
        </authorList>
    </citation>
    <scope>NUCLEOTIDE SEQUENCE [LARGE SCALE GENOMIC DNA]</scope>
    <source>
        <strain evidence="1 2">ETA_A1</strain>
    </source>
</reference>
<gene>
    <name evidence="1" type="ORF">ETAA1_46240</name>
</gene>
<evidence type="ECO:0008006" key="3">
    <source>
        <dbReference type="Google" id="ProtNLM"/>
    </source>
</evidence>
<dbReference type="OrthoDB" id="241860at2"/>
<sequence>MYAAAVLLAVAQPPAPPGLTPWPFDELTLKNGAVFQGLILSETPADITFQGVRRPPGKPTFTLTTRFTRGEIAKVKRLAEKDREYLRERIAELDPDGSGERKRMEGVEFAAADWLGKRDAARRYDSEFFTLISDAPEEVTRRAAVRLEHLYTAFTRFLPPAVPTARPTTVFLAPTPDEYRQLLAPLGRADLLNPAVFDPAGNRILCGTDLDRFGDELAAAKLHHAQQLAALDRYEEGVRKLYRRPELERYLTAVSAERRRVFAADRANMAKLDAHTGRLFAVLYHESFHAYAASFAYPQLPADRVKAGEGTGELPRWLNEGLAQVFERAVVEAGEVRADAPDQKRLARAKEAVGAKGAGLMPLTELLAAGPGAFLAHHAGGKADADRAYLTCWALAHYLTFERRAVGSERFRAYLVAVNTGGDPRRAFEDLVGQPLPAFEAEWHAAIRR</sequence>
<organism evidence="1 2">
    <name type="scientific">Urbifossiella limnaea</name>
    <dbReference type="NCBI Taxonomy" id="2528023"/>
    <lineage>
        <taxon>Bacteria</taxon>
        <taxon>Pseudomonadati</taxon>
        <taxon>Planctomycetota</taxon>
        <taxon>Planctomycetia</taxon>
        <taxon>Gemmatales</taxon>
        <taxon>Gemmataceae</taxon>
        <taxon>Urbifossiella</taxon>
    </lineage>
</organism>